<proteinExistence type="predicted"/>
<name>A0A0D7AEK6_9AGAR</name>
<feature type="non-terminal residue" evidence="1">
    <location>
        <position position="159"/>
    </location>
</feature>
<dbReference type="Pfam" id="PF14223">
    <property type="entry name" value="Retrotran_gag_2"/>
    <property type="match status" value="1"/>
</dbReference>
<evidence type="ECO:0008006" key="3">
    <source>
        <dbReference type="Google" id="ProtNLM"/>
    </source>
</evidence>
<dbReference type="Proteomes" id="UP000054144">
    <property type="component" value="Unassembled WGS sequence"/>
</dbReference>
<organism evidence="1 2">
    <name type="scientific">Fistulina hepatica ATCC 64428</name>
    <dbReference type="NCBI Taxonomy" id="1128425"/>
    <lineage>
        <taxon>Eukaryota</taxon>
        <taxon>Fungi</taxon>
        <taxon>Dikarya</taxon>
        <taxon>Basidiomycota</taxon>
        <taxon>Agaricomycotina</taxon>
        <taxon>Agaricomycetes</taxon>
        <taxon>Agaricomycetidae</taxon>
        <taxon>Agaricales</taxon>
        <taxon>Fistulinaceae</taxon>
        <taxon>Fistulina</taxon>
    </lineage>
</organism>
<protein>
    <recommendedName>
        <fullName evidence="3">DUF4219 domain-containing protein</fullName>
    </recommendedName>
</protein>
<evidence type="ECO:0000313" key="2">
    <source>
        <dbReference type="Proteomes" id="UP000054144"/>
    </source>
</evidence>
<evidence type="ECO:0000313" key="1">
    <source>
        <dbReference type="EMBL" id="KIY48829.1"/>
    </source>
</evidence>
<sequence length="159" mass="17095">MSEGAQSSTCPVLMGEQNFSIWKIRIRAKLASAKVAGVAYGTETRESIATAVAATAATSISAIGLSTIQPSDSWDICDQKAHGIIVEHLSDSLVMALVTENQTAKELMGAVISKFEAQSSTGLRLYYILTEMMNLKWDGTLGESLEDHITRIRSLGSQL</sequence>
<dbReference type="EMBL" id="KN881806">
    <property type="protein sequence ID" value="KIY48829.1"/>
    <property type="molecule type" value="Genomic_DNA"/>
</dbReference>
<keyword evidence="2" id="KW-1185">Reference proteome</keyword>
<accession>A0A0D7AEK6</accession>
<dbReference type="OrthoDB" id="2953744at2759"/>
<gene>
    <name evidence="1" type="ORF">FISHEDRAFT_27180</name>
</gene>
<reference evidence="1 2" key="1">
    <citation type="journal article" date="2015" name="Fungal Genet. Biol.">
        <title>Evolution of novel wood decay mechanisms in Agaricales revealed by the genome sequences of Fistulina hepatica and Cylindrobasidium torrendii.</title>
        <authorList>
            <person name="Floudas D."/>
            <person name="Held B.W."/>
            <person name="Riley R."/>
            <person name="Nagy L.G."/>
            <person name="Koehler G."/>
            <person name="Ransdell A.S."/>
            <person name="Younus H."/>
            <person name="Chow J."/>
            <person name="Chiniquy J."/>
            <person name="Lipzen A."/>
            <person name="Tritt A."/>
            <person name="Sun H."/>
            <person name="Haridas S."/>
            <person name="LaButti K."/>
            <person name="Ohm R.A."/>
            <person name="Kues U."/>
            <person name="Blanchette R.A."/>
            <person name="Grigoriev I.V."/>
            <person name="Minto R.E."/>
            <person name="Hibbett D.S."/>
        </authorList>
    </citation>
    <scope>NUCLEOTIDE SEQUENCE [LARGE SCALE GENOMIC DNA]</scope>
    <source>
        <strain evidence="1 2">ATCC 64428</strain>
    </source>
</reference>
<dbReference type="AlphaFoldDB" id="A0A0D7AEK6"/>